<organism evidence="1 2">
    <name type="scientific">Cylicocyclus nassatus</name>
    <name type="common">Nematode worm</name>
    <dbReference type="NCBI Taxonomy" id="53992"/>
    <lineage>
        <taxon>Eukaryota</taxon>
        <taxon>Metazoa</taxon>
        <taxon>Ecdysozoa</taxon>
        <taxon>Nematoda</taxon>
        <taxon>Chromadorea</taxon>
        <taxon>Rhabditida</taxon>
        <taxon>Rhabditina</taxon>
        <taxon>Rhabditomorpha</taxon>
        <taxon>Strongyloidea</taxon>
        <taxon>Strongylidae</taxon>
        <taxon>Cylicocyclus</taxon>
    </lineage>
</organism>
<comment type="caution">
    <text evidence="1">The sequence shown here is derived from an EMBL/GenBank/DDBJ whole genome shotgun (WGS) entry which is preliminary data.</text>
</comment>
<sequence>MKLVQLKIFKRLDSKPATAGVIKRHNCHNLSSPSLQYRIAIVQIVTNEKMENYKTAMGFARPVNAGS</sequence>
<dbReference type="Proteomes" id="UP001176961">
    <property type="component" value="Unassembled WGS sequence"/>
</dbReference>
<dbReference type="EMBL" id="CATQJL010000001">
    <property type="protein sequence ID" value="CAJ0589446.1"/>
    <property type="molecule type" value="Genomic_DNA"/>
</dbReference>
<reference evidence="1" key="1">
    <citation type="submission" date="2023-07" db="EMBL/GenBank/DDBJ databases">
        <authorList>
            <consortium name="CYATHOMIX"/>
        </authorList>
    </citation>
    <scope>NUCLEOTIDE SEQUENCE</scope>
    <source>
        <strain evidence="1">N/A</strain>
    </source>
</reference>
<dbReference type="AlphaFoldDB" id="A0AA36GI68"/>
<proteinExistence type="predicted"/>
<accession>A0AA36GI68</accession>
<keyword evidence="2" id="KW-1185">Reference proteome</keyword>
<evidence type="ECO:0000313" key="1">
    <source>
        <dbReference type="EMBL" id="CAJ0589446.1"/>
    </source>
</evidence>
<evidence type="ECO:0000313" key="2">
    <source>
        <dbReference type="Proteomes" id="UP001176961"/>
    </source>
</evidence>
<protein>
    <submittedName>
        <fullName evidence="1">Uncharacterized protein</fullName>
    </submittedName>
</protein>
<gene>
    <name evidence="1" type="ORF">CYNAS_LOCUS1429</name>
</gene>
<name>A0AA36GI68_CYLNA</name>